<reference evidence="1" key="1">
    <citation type="journal article" date="2015" name="Nature">
        <title>Complex archaea that bridge the gap between prokaryotes and eukaryotes.</title>
        <authorList>
            <person name="Spang A."/>
            <person name="Saw J.H."/>
            <person name="Jorgensen S.L."/>
            <person name="Zaremba-Niedzwiedzka K."/>
            <person name="Martijn J."/>
            <person name="Lind A.E."/>
            <person name="van Eijk R."/>
            <person name="Schleper C."/>
            <person name="Guy L."/>
            <person name="Ettema T.J."/>
        </authorList>
    </citation>
    <scope>NUCLEOTIDE SEQUENCE</scope>
</reference>
<protein>
    <submittedName>
        <fullName evidence="1">Uncharacterized protein</fullName>
    </submittedName>
</protein>
<comment type="caution">
    <text evidence="1">The sequence shown here is derived from an EMBL/GenBank/DDBJ whole genome shotgun (WGS) entry which is preliminary data.</text>
</comment>
<evidence type="ECO:0000313" key="1">
    <source>
        <dbReference type="EMBL" id="KKN77745.1"/>
    </source>
</evidence>
<dbReference type="AlphaFoldDB" id="A0A0F9T947"/>
<gene>
    <name evidence="1" type="ORF">LCGC14_0357190</name>
</gene>
<dbReference type="EMBL" id="LAZR01000274">
    <property type="protein sequence ID" value="KKN77745.1"/>
    <property type="molecule type" value="Genomic_DNA"/>
</dbReference>
<organism evidence="1">
    <name type="scientific">marine sediment metagenome</name>
    <dbReference type="NCBI Taxonomy" id="412755"/>
    <lineage>
        <taxon>unclassified sequences</taxon>
        <taxon>metagenomes</taxon>
        <taxon>ecological metagenomes</taxon>
    </lineage>
</organism>
<accession>A0A0F9T947</accession>
<proteinExistence type="predicted"/>
<sequence>MKALLRYYVIRGPDCVAIVDRSKFTEGSELLVNTPGVVHWRYGLDAEEELQESCRRKNSRPLPSDIVAEPQTKTTTYEPRELHVKCGWLEIDGKLLRISGVEPKSMTKAVLTLDWTTGPNAGITLELTQIVDPRITTHPNGVEAPSEPTE</sequence>
<name>A0A0F9T947_9ZZZZ</name>